<organism evidence="1 2">
    <name type="scientific">Coniella lustricola</name>
    <dbReference type="NCBI Taxonomy" id="2025994"/>
    <lineage>
        <taxon>Eukaryota</taxon>
        <taxon>Fungi</taxon>
        <taxon>Dikarya</taxon>
        <taxon>Ascomycota</taxon>
        <taxon>Pezizomycotina</taxon>
        <taxon>Sordariomycetes</taxon>
        <taxon>Sordariomycetidae</taxon>
        <taxon>Diaporthales</taxon>
        <taxon>Schizoparmaceae</taxon>
        <taxon>Coniella</taxon>
    </lineage>
</organism>
<dbReference type="EMBL" id="KZ678380">
    <property type="protein sequence ID" value="PSS00902.1"/>
    <property type="molecule type" value="Genomic_DNA"/>
</dbReference>
<keyword evidence="2" id="KW-1185">Reference proteome</keyword>
<evidence type="ECO:0000313" key="1">
    <source>
        <dbReference type="EMBL" id="PSS00902.1"/>
    </source>
</evidence>
<accession>A0A2T3AK25</accession>
<proteinExistence type="predicted"/>
<dbReference type="Proteomes" id="UP000241462">
    <property type="component" value="Unassembled WGS sequence"/>
</dbReference>
<evidence type="ECO:0000313" key="2">
    <source>
        <dbReference type="Proteomes" id="UP000241462"/>
    </source>
</evidence>
<gene>
    <name evidence="1" type="ORF">BD289DRAFT_422903</name>
</gene>
<dbReference type="InParanoid" id="A0A2T3AK25"/>
<feature type="non-terminal residue" evidence="1">
    <location>
        <position position="1"/>
    </location>
</feature>
<dbReference type="AlphaFoldDB" id="A0A2T3AK25"/>
<sequence>TARRRDGETSTLVSCITPSQPPFRFIVSTDCCDRCQAHHPPESRPPSQCDSTVPVQWHRQCRNAAPSPVEPQPPEQHTALHIVYSIQNSQIPPQLEIPPK</sequence>
<protein>
    <submittedName>
        <fullName evidence="1">Uncharacterized protein</fullName>
    </submittedName>
</protein>
<reference evidence="1 2" key="1">
    <citation type="journal article" date="2018" name="Mycol. Prog.">
        <title>Coniella lustricola, a new species from submerged detritus.</title>
        <authorList>
            <person name="Raudabaugh D.B."/>
            <person name="Iturriaga T."/>
            <person name="Carver A."/>
            <person name="Mondo S."/>
            <person name="Pangilinan J."/>
            <person name="Lipzen A."/>
            <person name="He G."/>
            <person name="Amirebrahimi M."/>
            <person name="Grigoriev I.V."/>
            <person name="Miller A.N."/>
        </authorList>
    </citation>
    <scope>NUCLEOTIDE SEQUENCE [LARGE SCALE GENOMIC DNA]</scope>
    <source>
        <strain evidence="1 2">B22-T-1</strain>
    </source>
</reference>
<name>A0A2T3AK25_9PEZI</name>